<dbReference type="InterPro" id="IPR013099">
    <property type="entry name" value="K_chnl_dom"/>
</dbReference>
<dbReference type="GO" id="GO:0030322">
    <property type="term" value="P:stabilization of membrane potential"/>
    <property type="evidence" value="ECO:0007669"/>
    <property type="project" value="TreeGrafter"/>
</dbReference>
<organism evidence="12 13">
    <name type="scientific">Schistosoma bovis</name>
    <name type="common">Blood fluke</name>
    <dbReference type="NCBI Taxonomy" id="6184"/>
    <lineage>
        <taxon>Eukaryota</taxon>
        <taxon>Metazoa</taxon>
        <taxon>Spiralia</taxon>
        <taxon>Lophotrochozoa</taxon>
        <taxon>Platyhelminthes</taxon>
        <taxon>Trematoda</taxon>
        <taxon>Digenea</taxon>
        <taxon>Strigeidida</taxon>
        <taxon>Schistosomatoidea</taxon>
        <taxon>Schistosomatidae</taxon>
        <taxon>Schistosoma</taxon>
    </lineage>
</organism>
<evidence type="ECO:0000256" key="3">
    <source>
        <dbReference type="ARBA" id="ARBA00022692"/>
    </source>
</evidence>
<keyword evidence="2 8" id="KW-0813">Transport</keyword>
<protein>
    <recommendedName>
        <fullName evidence="11">Potassium channel domain-containing protein</fullName>
    </recommendedName>
</protein>
<evidence type="ECO:0000256" key="4">
    <source>
        <dbReference type="ARBA" id="ARBA00022989"/>
    </source>
</evidence>
<comment type="subcellular location">
    <subcellularLocation>
        <location evidence="1">Membrane</location>
        <topology evidence="1">Multi-pass membrane protein</topology>
    </subcellularLocation>
</comment>
<feature type="transmembrane region" description="Helical" evidence="10">
    <location>
        <begin position="567"/>
        <end position="589"/>
    </location>
</feature>
<feature type="compositionally biased region" description="Polar residues" evidence="9">
    <location>
        <begin position="16"/>
        <end position="28"/>
    </location>
</feature>
<feature type="transmembrane region" description="Helical" evidence="10">
    <location>
        <begin position="639"/>
        <end position="659"/>
    </location>
</feature>
<accession>A0A430QKV5</accession>
<comment type="similarity">
    <text evidence="8">Belongs to the two pore domain potassium channel (TC 1.A.1.8) family.</text>
</comment>
<keyword evidence="6 10" id="KW-0472">Membrane</keyword>
<feature type="domain" description="Potassium channel" evidence="11">
    <location>
        <begin position="162"/>
        <end position="218"/>
    </location>
</feature>
<dbReference type="AlphaFoldDB" id="A0A430QKV5"/>
<keyword evidence="4 10" id="KW-1133">Transmembrane helix</keyword>
<dbReference type="EMBL" id="QMKO01001594">
    <property type="protein sequence ID" value="RTG88276.1"/>
    <property type="molecule type" value="Genomic_DNA"/>
</dbReference>
<comment type="caution">
    <text evidence="12">The sequence shown here is derived from an EMBL/GenBank/DDBJ whole genome shotgun (WGS) entry which is preliminary data.</text>
</comment>
<dbReference type="PRINTS" id="PR01333">
    <property type="entry name" value="2POREKCHANEL"/>
</dbReference>
<gene>
    <name evidence="12" type="ORF">DC041_0005852</name>
</gene>
<dbReference type="SUPFAM" id="SSF81324">
    <property type="entry name" value="Voltage-gated potassium channels"/>
    <property type="match status" value="2"/>
</dbReference>
<proteinExistence type="inferred from homology"/>
<feature type="region of interest" description="Disordered" evidence="9">
    <location>
        <begin position="1"/>
        <end position="28"/>
    </location>
</feature>
<keyword evidence="5 8" id="KW-0406">Ion transport</keyword>
<keyword evidence="13" id="KW-1185">Reference proteome</keyword>
<feature type="compositionally biased region" description="Basic and acidic residues" evidence="9">
    <location>
        <begin position="1"/>
        <end position="15"/>
    </location>
</feature>
<name>A0A430QKV5_SCHBO</name>
<evidence type="ECO:0000256" key="2">
    <source>
        <dbReference type="ARBA" id="ARBA00022448"/>
    </source>
</evidence>
<evidence type="ECO:0000313" key="13">
    <source>
        <dbReference type="Proteomes" id="UP000290809"/>
    </source>
</evidence>
<dbReference type="GO" id="GO:0015271">
    <property type="term" value="F:outward rectifier potassium channel activity"/>
    <property type="evidence" value="ECO:0007669"/>
    <property type="project" value="TreeGrafter"/>
</dbReference>
<feature type="transmembrane region" description="Helical" evidence="10">
    <location>
        <begin position="601"/>
        <end position="619"/>
    </location>
</feature>
<evidence type="ECO:0000313" key="12">
    <source>
        <dbReference type="EMBL" id="RTG88276.1"/>
    </source>
</evidence>
<dbReference type="InterPro" id="IPR003280">
    <property type="entry name" value="2pore_dom_K_chnl"/>
</dbReference>
<evidence type="ECO:0000259" key="11">
    <source>
        <dbReference type="Pfam" id="PF07885"/>
    </source>
</evidence>
<feature type="transmembrane region" description="Helical" evidence="10">
    <location>
        <begin position="167"/>
        <end position="186"/>
    </location>
</feature>
<evidence type="ECO:0000256" key="1">
    <source>
        <dbReference type="ARBA" id="ARBA00004141"/>
    </source>
</evidence>
<evidence type="ECO:0000256" key="8">
    <source>
        <dbReference type="RuleBase" id="RU003857"/>
    </source>
</evidence>
<evidence type="ECO:0000256" key="5">
    <source>
        <dbReference type="ARBA" id="ARBA00023065"/>
    </source>
</evidence>
<dbReference type="GO" id="GO:0005886">
    <property type="term" value="C:plasma membrane"/>
    <property type="evidence" value="ECO:0007669"/>
    <property type="project" value="TreeGrafter"/>
</dbReference>
<dbReference type="GO" id="GO:0022841">
    <property type="term" value="F:potassium ion leak channel activity"/>
    <property type="evidence" value="ECO:0007669"/>
    <property type="project" value="TreeGrafter"/>
</dbReference>
<reference evidence="12 13" key="1">
    <citation type="journal article" date="2019" name="PLoS Pathog.">
        <title>Genome sequence of the bovine parasite Schistosoma bovis Tanzania.</title>
        <authorList>
            <person name="Oey H."/>
            <person name="Zakrzewski M."/>
            <person name="Gobert G."/>
            <person name="Gravermann K."/>
            <person name="Stoye J."/>
            <person name="Jones M."/>
            <person name="Mcmanus D."/>
            <person name="Krause L."/>
        </authorList>
    </citation>
    <scope>NUCLEOTIDE SEQUENCE [LARGE SCALE GENOMIC DNA]</scope>
    <source>
        <strain evidence="12 13">TAN1997</strain>
    </source>
</reference>
<feature type="domain" description="Potassium channel" evidence="11">
    <location>
        <begin position="578"/>
        <end position="666"/>
    </location>
</feature>
<dbReference type="PANTHER" id="PTHR11003:SF291">
    <property type="entry name" value="IP11374P"/>
    <property type="match status" value="1"/>
</dbReference>
<dbReference type="Gene3D" id="1.10.287.70">
    <property type="match status" value="2"/>
</dbReference>
<evidence type="ECO:0000256" key="6">
    <source>
        <dbReference type="ARBA" id="ARBA00023136"/>
    </source>
</evidence>
<evidence type="ECO:0000256" key="10">
    <source>
        <dbReference type="SAM" id="Phobius"/>
    </source>
</evidence>
<keyword evidence="7 8" id="KW-0407">Ion channel</keyword>
<dbReference type="Pfam" id="PF07885">
    <property type="entry name" value="Ion_trans_2"/>
    <property type="match status" value="2"/>
</dbReference>
<dbReference type="Proteomes" id="UP000290809">
    <property type="component" value="Unassembled WGS sequence"/>
</dbReference>
<feature type="transmembrane region" description="Helical" evidence="10">
    <location>
        <begin position="192"/>
        <end position="218"/>
    </location>
</feature>
<dbReference type="STRING" id="6184.A0A430QKV5"/>
<evidence type="ECO:0000256" key="9">
    <source>
        <dbReference type="SAM" id="MobiDB-lite"/>
    </source>
</evidence>
<sequence>MTGNQEHHEDERPKQDNNSILSSNNNETTSKHSEFYKKLPLLLFIMAYISFCCLGALCLTLLERPTERLERLRLHASQINFLRTNPCVSSNICEELQKFVSYIVSATKMGISMTPIKNISKYDLLSIPKNWHENFYLEMNAEVNAQLESIARRILTEEEINNSSWNFYESVFFVITVITTIGYGTISPVTIYGKAFCIFLVAVGIPMNVILVSVLASLCMPIIRKSRNALVDFYSYSSDHDTYHNKHNKNWKHSNFDSLSGHRKSMEDIKPCLNKENKHRVSKLFFKFKSLFRRQVNAPDGRSESTVLHRSLSDSRLSNNIVKKNPPPTVCNITEPKNVVEDDGLSNKTASVTSLSTSLSTNKTQSQSSLAIKTENYPKDFNNDENDHEISKHEQSNKPILSIMKHHELHINNDISMNPSLASVKINRPKTIPGQTNVPKKLTHKVSLSFAANNQPDATDNRINQLDTTQSSPSQFSGHTEKETYVKNVDKPARHSLSEIFREVTQNTCNLNDCFSTETSLADRAHISCIAFLHYLLSRSDLALTTQVKLSQFRYVNVHHGIFRLRLLHFFIVFCVVITCSVLIPGIIFTYLEQNWTYFDAIYFCIISLSAVGFGDMVASESKDSSASSLVTILYVKNIYRVMTAIYLVLGTTLIAVLVRSFQEIIDYEFSNVTGGYFDEKFSEHKAHNSCLELLFDDTTPSQNCRNQLNHRDMG</sequence>
<evidence type="ECO:0000256" key="7">
    <source>
        <dbReference type="ARBA" id="ARBA00023303"/>
    </source>
</evidence>
<feature type="transmembrane region" description="Helical" evidence="10">
    <location>
        <begin position="41"/>
        <end position="62"/>
    </location>
</feature>
<dbReference type="PANTHER" id="PTHR11003">
    <property type="entry name" value="POTASSIUM CHANNEL, SUBFAMILY K"/>
    <property type="match status" value="1"/>
</dbReference>
<keyword evidence="3 8" id="KW-0812">Transmembrane</keyword>